<sequence>MWKSEGIFLPKDMHELQSQLKAIVYTMNSKSKLADIMSTPVGQYLDGHPFFALALLVFGAMATVPVGLFLTFAIVTFVTACVGCVFLQGFLLSLGGIVLLCVLCGLAIIAFAVSAIFSAFYITASNVLDYYYSHRSAYMKQNIIGSHPRCESDASSCPNPGFQKQKGQ</sequence>
<dbReference type="GO" id="GO:0005789">
    <property type="term" value="C:endoplasmic reticulum membrane"/>
    <property type="evidence" value="ECO:0007669"/>
    <property type="project" value="UniProtKB-SubCell"/>
</dbReference>
<dbReference type="Pfam" id="PF16015">
    <property type="entry name" value="Promethin"/>
    <property type="match status" value="1"/>
</dbReference>
<dbReference type="AlphaFoldDB" id="A0AAD8FZC0"/>
<evidence type="ECO:0000256" key="1">
    <source>
        <dbReference type="ARBA" id="ARBA00004477"/>
    </source>
</evidence>
<organism evidence="10 11">
    <name type="scientific">Acipenser oxyrinchus oxyrinchus</name>
    <dbReference type="NCBI Taxonomy" id="40147"/>
    <lineage>
        <taxon>Eukaryota</taxon>
        <taxon>Metazoa</taxon>
        <taxon>Chordata</taxon>
        <taxon>Craniata</taxon>
        <taxon>Vertebrata</taxon>
        <taxon>Euteleostomi</taxon>
        <taxon>Actinopterygii</taxon>
        <taxon>Chondrostei</taxon>
        <taxon>Acipenseriformes</taxon>
        <taxon>Acipenseridae</taxon>
        <taxon>Acipenser</taxon>
    </lineage>
</organism>
<keyword evidence="4" id="KW-0551">Lipid droplet</keyword>
<evidence type="ECO:0000313" key="10">
    <source>
        <dbReference type="EMBL" id="KAK1162840.1"/>
    </source>
</evidence>
<reference evidence="10" key="1">
    <citation type="submission" date="2022-02" db="EMBL/GenBank/DDBJ databases">
        <title>Atlantic sturgeon de novo genome assembly.</title>
        <authorList>
            <person name="Stock M."/>
            <person name="Klopp C."/>
            <person name="Guiguen Y."/>
            <person name="Cabau C."/>
            <person name="Parinello H."/>
            <person name="Santidrian Yebra-Pimentel E."/>
            <person name="Kuhl H."/>
            <person name="Dirks R.P."/>
            <person name="Guessner J."/>
            <person name="Wuertz S."/>
            <person name="Du K."/>
            <person name="Schartl M."/>
        </authorList>
    </citation>
    <scope>NUCLEOTIDE SEQUENCE</scope>
    <source>
        <strain evidence="10">STURGEONOMICS-FGT-2020</strain>
        <tissue evidence="10">Whole blood</tissue>
    </source>
</reference>
<proteinExistence type="inferred from homology"/>
<evidence type="ECO:0000256" key="9">
    <source>
        <dbReference type="SAM" id="Phobius"/>
    </source>
</evidence>
<accession>A0AAD8FZC0</accession>
<feature type="transmembrane region" description="Helical" evidence="9">
    <location>
        <begin position="50"/>
        <end position="78"/>
    </location>
</feature>
<evidence type="ECO:0000256" key="6">
    <source>
        <dbReference type="ARBA" id="ARBA00022824"/>
    </source>
</evidence>
<dbReference type="Proteomes" id="UP001230051">
    <property type="component" value="Unassembled WGS sequence"/>
</dbReference>
<dbReference type="GO" id="GO:0005811">
    <property type="term" value="C:lipid droplet"/>
    <property type="evidence" value="ECO:0007669"/>
    <property type="project" value="UniProtKB-SubCell"/>
</dbReference>
<keyword evidence="8 9" id="KW-0472">Membrane</keyword>
<evidence type="ECO:0000256" key="8">
    <source>
        <dbReference type="ARBA" id="ARBA00023136"/>
    </source>
</evidence>
<dbReference type="EMBL" id="JAGXEW010000016">
    <property type="protein sequence ID" value="KAK1162840.1"/>
    <property type="molecule type" value="Genomic_DNA"/>
</dbReference>
<comment type="similarity">
    <text evidence="3">Belongs to the LDAF1 family.</text>
</comment>
<keyword evidence="7 9" id="KW-1133">Transmembrane helix</keyword>
<evidence type="ECO:0000256" key="5">
    <source>
        <dbReference type="ARBA" id="ARBA00022692"/>
    </source>
</evidence>
<feature type="transmembrane region" description="Helical" evidence="9">
    <location>
        <begin position="90"/>
        <end position="122"/>
    </location>
</feature>
<dbReference type="InterPro" id="IPR029709">
    <property type="entry name" value="LDAF1"/>
</dbReference>
<keyword evidence="5 9" id="KW-0812">Transmembrane</keyword>
<evidence type="ECO:0000256" key="7">
    <source>
        <dbReference type="ARBA" id="ARBA00022989"/>
    </source>
</evidence>
<comment type="subcellular location">
    <subcellularLocation>
        <location evidence="1">Endoplasmic reticulum membrane</location>
        <topology evidence="1">Multi-pass membrane protein</topology>
    </subcellularLocation>
    <subcellularLocation>
        <location evidence="2">Lipid droplet</location>
    </subcellularLocation>
</comment>
<keyword evidence="11" id="KW-1185">Reference proteome</keyword>
<evidence type="ECO:0000256" key="2">
    <source>
        <dbReference type="ARBA" id="ARBA00004502"/>
    </source>
</evidence>
<evidence type="ECO:0000313" key="11">
    <source>
        <dbReference type="Proteomes" id="UP001230051"/>
    </source>
</evidence>
<dbReference type="PANTHER" id="PTHR14275">
    <property type="entry name" value="PROMETHIN"/>
    <property type="match status" value="1"/>
</dbReference>
<keyword evidence="6" id="KW-0256">Endoplasmic reticulum</keyword>
<name>A0AAD8FZC0_ACIOX</name>
<comment type="caution">
    <text evidence="10">The sequence shown here is derived from an EMBL/GenBank/DDBJ whole genome shotgun (WGS) entry which is preliminary data.</text>
</comment>
<evidence type="ECO:0000256" key="4">
    <source>
        <dbReference type="ARBA" id="ARBA00022677"/>
    </source>
</evidence>
<gene>
    <name evidence="10" type="primary">tmem159-a</name>
    <name evidence="10" type="ORF">AOXY_G17809</name>
</gene>
<evidence type="ECO:0000256" key="3">
    <source>
        <dbReference type="ARBA" id="ARBA00007618"/>
    </source>
</evidence>
<dbReference type="PANTHER" id="PTHR14275:SF0">
    <property type="entry name" value="LIPID DROPLET ASSEMBLY FACTOR 1"/>
    <property type="match status" value="1"/>
</dbReference>
<protein>
    <submittedName>
        <fullName evidence="10">Lipid droplet assembly factor 1-like isoform X1</fullName>
    </submittedName>
</protein>